<dbReference type="InterPro" id="IPR000835">
    <property type="entry name" value="HTH_MarR-typ"/>
</dbReference>
<comment type="caution">
    <text evidence="2">The sequence shown here is derived from an EMBL/GenBank/DDBJ whole genome shotgun (WGS) entry which is preliminary data.</text>
</comment>
<sequence>MDTDISRDKEVGVKSLLGYKLKKTQHALRLHMDEALRTINLTTPQYAVLAQLELKPGTSNATLERSAFITAKTMHGIVSNLEKRGLIQRKNDVSHGKILCTELTDQDHKVVIQAHDMIRAFTNAVKQEAIDVIEMSLSPGDFYVLTHGNICPDNVFDHEDKDKLQLIDFEWVRPGSSLLDATYFRMNFPTCWCAKALPEEVILELEGLYRQTIASKIKASLDDAKYNESYAAACGFWLLSSMPFALRIMDKDECWPSGPVPVDSLWKQEANLARPRFISRLQAFIQVSKAYNLLHHSRKSAEQTLAKAYEKWDDAKPLDLYPAFQN</sequence>
<evidence type="ECO:0000313" key="3">
    <source>
        <dbReference type="Proteomes" id="UP000024842"/>
    </source>
</evidence>
<dbReference type="SUPFAM" id="SSF56112">
    <property type="entry name" value="Protein kinase-like (PK-like)"/>
    <property type="match status" value="1"/>
</dbReference>
<gene>
    <name evidence="2" type="ORF">HE1_01064</name>
</gene>
<reference evidence="2 3" key="1">
    <citation type="journal article" date="2014" name="FEMS Microbiol. Lett.">
        <title>Draft genome sequences of three Holospora species (Holospora obtusa, Holospora undulata, and Holospora elegans), endonuclear symbiotic bacteria of the ciliate Paramecium caudatum.</title>
        <authorList>
            <person name="Dohra H."/>
            <person name="Tanaka K."/>
            <person name="Suzuki T."/>
            <person name="Fujishima M."/>
            <person name="Suzuki H."/>
        </authorList>
    </citation>
    <scope>NUCLEOTIDE SEQUENCE [LARGE SCALE GENOMIC DNA]</scope>
    <source>
        <strain evidence="2 3">E1</strain>
    </source>
</reference>
<accession>A0A023E015</accession>
<dbReference type="Gene3D" id="1.10.10.10">
    <property type="entry name" value="Winged helix-like DNA-binding domain superfamily/Winged helix DNA-binding domain"/>
    <property type="match status" value="1"/>
</dbReference>
<dbReference type="InterPro" id="IPR011009">
    <property type="entry name" value="Kinase-like_dom_sf"/>
</dbReference>
<dbReference type="RefSeq" id="WP_242837219.1">
    <property type="nucleotide sequence ID" value="NZ_BAUP01000130.1"/>
</dbReference>
<proteinExistence type="predicted"/>
<evidence type="ECO:0000313" key="2">
    <source>
        <dbReference type="EMBL" id="GAJ46725.1"/>
    </source>
</evidence>
<organism evidence="2 3">
    <name type="scientific">Holospora elegans E1</name>
    <dbReference type="NCBI Taxonomy" id="1427503"/>
    <lineage>
        <taxon>Bacteria</taxon>
        <taxon>Pseudomonadati</taxon>
        <taxon>Pseudomonadota</taxon>
        <taxon>Alphaproteobacteria</taxon>
        <taxon>Holosporales</taxon>
        <taxon>Holosporaceae</taxon>
        <taxon>Holospora</taxon>
    </lineage>
</organism>
<feature type="domain" description="HTH marR-type" evidence="1">
    <location>
        <begin position="34"/>
        <end position="134"/>
    </location>
</feature>
<dbReference type="InterPro" id="IPR036390">
    <property type="entry name" value="WH_DNA-bd_sf"/>
</dbReference>
<keyword evidence="3" id="KW-1185">Reference proteome</keyword>
<dbReference type="SUPFAM" id="SSF46785">
    <property type="entry name" value="Winged helix' DNA-binding domain"/>
    <property type="match status" value="1"/>
</dbReference>
<name>A0A023E015_9PROT</name>
<dbReference type="SMART" id="SM00347">
    <property type="entry name" value="HTH_MARR"/>
    <property type="match status" value="1"/>
</dbReference>
<evidence type="ECO:0000259" key="1">
    <source>
        <dbReference type="SMART" id="SM00347"/>
    </source>
</evidence>
<dbReference type="EMBL" id="BAUP01000130">
    <property type="protein sequence ID" value="GAJ46725.1"/>
    <property type="molecule type" value="Genomic_DNA"/>
</dbReference>
<dbReference type="Proteomes" id="UP000024842">
    <property type="component" value="Unassembled WGS sequence"/>
</dbReference>
<dbReference type="GO" id="GO:0003700">
    <property type="term" value="F:DNA-binding transcription factor activity"/>
    <property type="evidence" value="ECO:0007669"/>
    <property type="project" value="InterPro"/>
</dbReference>
<dbReference type="InterPro" id="IPR036388">
    <property type="entry name" value="WH-like_DNA-bd_sf"/>
</dbReference>
<dbReference type="Pfam" id="PF12802">
    <property type="entry name" value="MarR_2"/>
    <property type="match status" value="1"/>
</dbReference>
<dbReference type="AlphaFoldDB" id="A0A023E015"/>
<protein>
    <submittedName>
        <fullName evidence="2">Putative HTH-type transcriptional regulator</fullName>
    </submittedName>
</protein>
<dbReference type="STRING" id="1427503.HE1_01064"/>